<proteinExistence type="predicted"/>
<evidence type="ECO:0000313" key="1">
    <source>
        <dbReference type="EMBL" id="SMD06942.1"/>
    </source>
</evidence>
<keyword evidence="2" id="KW-1185">Reference proteome</keyword>
<organism evidence="1 2">
    <name type="scientific">Fulvimarina manganoxydans</name>
    <dbReference type="NCBI Taxonomy" id="937218"/>
    <lineage>
        <taxon>Bacteria</taxon>
        <taxon>Pseudomonadati</taxon>
        <taxon>Pseudomonadota</taxon>
        <taxon>Alphaproteobacteria</taxon>
        <taxon>Hyphomicrobiales</taxon>
        <taxon>Aurantimonadaceae</taxon>
        <taxon>Fulvimarina</taxon>
    </lineage>
</organism>
<gene>
    <name evidence="1" type="ORF">SAMN06297251_12344</name>
</gene>
<dbReference type="Proteomes" id="UP000192656">
    <property type="component" value="Unassembled WGS sequence"/>
</dbReference>
<protein>
    <submittedName>
        <fullName evidence="1">Uncharacterized protein</fullName>
    </submittedName>
</protein>
<dbReference type="EMBL" id="FWXR01000023">
    <property type="protein sequence ID" value="SMD06942.1"/>
    <property type="molecule type" value="Genomic_DNA"/>
</dbReference>
<dbReference type="RefSeq" id="WP_084412098.1">
    <property type="nucleotide sequence ID" value="NZ_FWXR01000023.1"/>
</dbReference>
<accession>A0A1W2EC24</accession>
<sequence>MRGFYVTLLFHLGSLRIELVPHSVGFGAERSSANDVDFFAGRLTGCWSRHREGRLSARKG</sequence>
<dbReference type="AlphaFoldDB" id="A0A1W2EC24"/>
<dbReference type="STRING" id="937218.SAMN06297251_12344"/>
<reference evidence="1 2" key="1">
    <citation type="submission" date="2017-04" db="EMBL/GenBank/DDBJ databases">
        <authorList>
            <person name="Afonso C.L."/>
            <person name="Miller P.J."/>
            <person name="Scott M.A."/>
            <person name="Spackman E."/>
            <person name="Goraichik I."/>
            <person name="Dimitrov K.M."/>
            <person name="Suarez D.L."/>
            <person name="Swayne D.E."/>
        </authorList>
    </citation>
    <scope>NUCLEOTIDE SEQUENCE [LARGE SCALE GENOMIC DNA]</scope>
    <source>
        <strain evidence="1 2">CGMCC 1.10972</strain>
    </source>
</reference>
<name>A0A1W2EC24_9HYPH</name>
<evidence type="ECO:0000313" key="2">
    <source>
        <dbReference type="Proteomes" id="UP000192656"/>
    </source>
</evidence>